<dbReference type="Pfam" id="PF01753">
    <property type="entry name" value="zf-MYND"/>
    <property type="match status" value="1"/>
</dbReference>
<dbReference type="InterPro" id="IPR002893">
    <property type="entry name" value="Znf_MYND"/>
</dbReference>
<name>A0A409VIE6_9AGAR</name>
<proteinExistence type="predicted"/>
<protein>
    <recommendedName>
        <fullName evidence="5">MYND-type domain-containing protein</fullName>
    </recommendedName>
</protein>
<dbReference type="PROSITE" id="PS50865">
    <property type="entry name" value="ZF_MYND_2"/>
    <property type="match status" value="1"/>
</dbReference>
<dbReference type="Gene3D" id="6.10.140.2220">
    <property type="match status" value="1"/>
</dbReference>
<feature type="non-terminal residue" evidence="6">
    <location>
        <position position="488"/>
    </location>
</feature>
<accession>A0A409VIE6</accession>
<sequence>MALAPTNPLVKSFNSLPRKEKAPSGRIPNTWHFDVRYVQLEPTPSHVLALINPLSQFIHMERLPLGLAPTESGIAFFPESAKDAAPEVAKALLHAFVDKFGQEKLMGDRAPPAFRPWKLTTSDKALAVEVGNELKRIGVSPDELHKVGVAGPSVIRTMDEAFERLFGTLKQSIGLTGLQGAVIRTPQYIGFSSLKYKPHERFRHHVDEEETDDMRLMNLALEYGQKLVNARPPMESDVETKVMLQQQAQEVQVTLRRVREKPERVVKAEADSGDCEAAFDYGVRLLVGLGCKADRTQARTYLIKALSSPLASNALKATAHGLLITWYIDGWEHDFRNRNMFAACHHANFAARYCKLVSPKKVHSSPAVLYFMSKVFQPHAEENMEVYMWYKDAIAAMDFRNRQYANGKQKMEGRRLRTPNRYRCAAVGCGIEADTGRMLMQCSGKCDPDKKPHYCSRECQKSDWANHKPFCKPGMPCSVLDPSSSPSS</sequence>
<evidence type="ECO:0000313" key="6">
    <source>
        <dbReference type="EMBL" id="PPQ66031.1"/>
    </source>
</evidence>
<evidence type="ECO:0000256" key="3">
    <source>
        <dbReference type="ARBA" id="ARBA00022833"/>
    </source>
</evidence>
<keyword evidence="7" id="KW-1185">Reference proteome</keyword>
<organism evidence="6 7">
    <name type="scientific">Gymnopilus dilepis</name>
    <dbReference type="NCBI Taxonomy" id="231916"/>
    <lineage>
        <taxon>Eukaryota</taxon>
        <taxon>Fungi</taxon>
        <taxon>Dikarya</taxon>
        <taxon>Basidiomycota</taxon>
        <taxon>Agaricomycotina</taxon>
        <taxon>Agaricomycetes</taxon>
        <taxon>Agaricomycetidae</taxon>
        <taxon>Agaricales</taxon>
        <taxon>Agaricineae</taxon>
        <taxon>Hymenogastraceae</taxon>
        <taxon>Gymnopilus</taxon>
    </lineage>
</organism>
<gene>
    <name evidence="6" type="ORF">CVT26_010787</name>
</gene>
<evidence type="ECO:0000256" key="4">
    <source>
        <dbReference type="PROSITE-ProRule" id="PRU00134"/>
    </source>
</evidence>
<dbReference type="AlphaFoldDB" id="A0A409VIE6"/>
<dbReference type="STRING" id="231916.A0A409VIE6"/>
<feature type="domain" description="MYND-type" evidence="5">
    <location>
        <begin position="426"/>
        <end position="471"/>
    </location>
</feature>
<dbReference type="SUPFAM" id="SSF144232">
    <property type="entry name" value="HIT/MYND zinc finger-like"/>
    <property type="match status" value="1"/>
</dbReference>
<keyword evidence="1" id="KW-0479">Metal-binding</keyword>
<dbReference type="OrthoDB" id="432970at2759"/>
<comment type="caution">
    <text evidence="6">The sequence shown here is derived from an EMBL/GenBank/DDBJ whole genome shotgun (WGS) entry which is preliminary data.</text>
</comment>
<evidence type="ECO:0000256" key="2">
    <source>
        <dbReference type="ARBA" id="ARBA00022771"/>
    </source>
</evidence>
<dbReference type="EMBL" id="NHYE01005640">
    <property type="protein sequence ID" value="PPQ66031.1"/>
    <property type="molecule type" value="Genomic_DNA"/>
</dbReference>
<dbReference type="InParanoid" id="A0A409VIE6"/>
<evidence type="ECO:0000256" key="1">
    <source>
        <dbReference type="ARBA" id="ARBA00022723"/>
    </source>
</evidence>
<reference evidence="6 7" key="1">
    <citation type="journal article" date="2018" name="Evol. Lett.">
        <title>Horizontal gene cluster transfer increased hallucinogenic mushroom diversity.</title>
        <authorList>
            <person name="Reynolds H.T."/>
            <person name="Vijayakumar V."/>
            <person name="Gluck-Thaler E."/>
            <person name="Korotkin H.B."/>
            <person name="Matheny P.B."/>
            <person name="Slot J.C."/>
        </authorList>
    </citation>
    <scope>NUCLEOTIDE SEQUENCE [LARGE SCALE GENOMIC DNA]</scope>
    <source>
        <strain evidence="6 7">SRW20</strain>
    </source>
</reference>
<keyword evidence="2 4" id="KW-0863">Zinc-finger</keyword>
<dbReference type="GO" id="GO:0008270">
    <property type="term" value="F:zinc ion binding"/>
    <property type="evidence" value="ECO:0007669"/>
    <property type="project" value="UniProtKB-KW"/>
</dbReference>
<evidence type="ECO:0000313" key="7">
    <source>
        <dbReference type="Proteomes" id="UP000284706"/>
    </source>
</evidence>
<evidence type="ECO:0000259" key="5">
    <source>
        <dbReference type="PROSITE" id="PS50865"/>
    </source>
</evidence>
<keyword evidence="3" id="KW-0862">Zinc</keyword>
<dbReference type="Proteomes" id="UP000284706">
    <property type="component" value="Unassembled WGS sequence"/>
</dbReference>